<evidence type="ECO:0000313" key="2">
    <source>
        <dbReference type="Proteomes" id="UP001548189"/>
    </source>
</evidence>
<organism evidence="1 2">
    <name type="scientific">Aliikangiella maris</name>
    <dbReference type="NCBI Taxonomy" id="3162458"/>
    <lineage>
        <taxon>Bacteria</taxon>
        <taxon>Pseudomonadati</taxon>
        <taxon>Pseudomonadota</taxon>
        <taxon>Gammaproteobacteria</taxon>
        <taxon>Oceanospirillales</taxon>
        <taxon>Pleioneaceae</taxon>
        <taxon>Aliikangiella</taxon>
    </lineage>
</organism>
<dbReference type="InterPro" id="IPR041238">
    <property type="entry name" value="Rap1a"/>
</dbReference>
<name>A0ABV2BQI4_9GAMM</name>
<gene>
    <name evidence="1" type="ORF">ABVT43_03595</name>
</gene>
<dbReference type="PROSITE" id="PS51257">
    <property type="entry name" value="PROKAR_LIPOPROTEIN"/>
    <property type="match status" value="1"/>
</dbReference>
<dbReference type="Gene3D" id="1.10.890.40">
    <property type="match status" value="1"/>
</dbReference>
<protein>
    <submittedName>
        <fullName evidence="1">Uncharacterized protein</fullName>
    </submittedName>
</protein>
<reference evidence="1 2" key="1">
    <citation type="submission" date="2024-06" db="EMBL/GenBank/DDBJ databases">
        <authorList>
            <person name="Li F."/>
        </authorList>
    </citation>
    <scope>NUCLEOTIDE SEQUENCE [LARGE SCALE GENOMIC DNA]</scope>
    <source>
        <strain evidence="1 2">GXAS 311</strain>
    </source>
</reference>
<evidence type="ECO:0000313" key="1">
    <source>
        <dbReference type="EMBL" id="MET1254205.1"/>
    </source>
</evidence>
<dbReference type="EMBL" id="JBEVCJ010000003">
    <property type="protein sequence ID" value="MET1254205.1"/>
    <property type="molecule type" value="Genomic_DNA"/>
</dbReference>
<comment type="caution">
    <text evidence="1">The sequence shown here is derived from an EMBL/GenBank/DDBJ whole genome shotgun (WGS) entry which is preliminary data.</text>
</comment>
<dbReference type="Pfam" id="PF18602">
    <property type="entry name" value="Rap1a"/>
    <property type="match status" value="1"/>
</dbReference>
<keyword evidence="2" id="KW-1185">Reference proteome</keyword>
<accession>A0ABV2BQI4</accession>
<sequence length="129" mass="14266">MKIIFLNVLLVLTIGVTGCAQAGGGGIKMTVSDQQSLAIENLSLIAKDFWQAYRSDDVSKRRLAEMYLIGVLDSTEGEKWCGYKIALPHSVLDQIHIGFKNASKEMMDDRASNTINKIMSNILPCKETK</sequence>
<dbReference type="Proteomes" id="UP001548189">
    <property type="component" value="Unassembled WGS sequence"/>
</dbReference>
<proteinExistence type="predicted"/>